<evidence type="ECO:0000259" key="3">
    <source>
        <dbReference type="Pfam" id="PF21669"/>
    </source>
</evidence>
<gene>
    <name evidence="5" type="primary">shld2</name>
</gene>
<dbReference type="InParanoid" id="A0A673BUL7"/>
<dbReference type="Pfam" id="PF22779">
    <property type="entry name" value="OB_SHLD2_2nd"/>
    <property type="match status" value="1"/>
</dbReference>
<feature type="region of interest" description="Disordered" evidence="1">
    <location>
        <begin position="195"/>
        <end position="235"/>
    </location>
</feature>
<dbReference type="AlphaFoldDB" id="A0A673BUL7"/>
<dbReference type="Proteomes" id="UP000472271">
    <property type="component" value="Chromosome 15"/>
</dbReference>
<protein>
    <submittedName>
        <fullName evidence="5">Uncharacterized protein</fullName>
    </submittedName>
</protein>
<evidence type="ECO:0000259" key="4">
    <source>
        <dbReference type="Pfam" id="PF22779"/>
    </source>
</evidence>
<dbReference type="InterPro" id="IPR029715">
    <property type="entry name" value="FAM35A"/>
</dbReference>
<feature type="region of interest" description="Disordered" evidence="1">
    <location>
        <begin position="271"/>
        <end position="302"/>
    </location>
</feature>
<feature type="region of interest" description="Disordered" evidence="1">
    <location>
        <begin position="1"/>
        <end position="39"/>
    </location>
</feature>
<evidence type="ECO:0000256" key="1">
    <source>
        <dbReference type="SAM" id="MobiDB-lite"/>
    </source>
</evidence>
<feature type="compositionally biased region" description="Basic and acidic residues" evidence="1">
    <location>
        <begin position="57"/>
        <end position="67"/>
    </location>
</feature>
<proteinExistence type="predicted"/>
<feature type="compositionally biased region" description="Basic and acidic residues" evidence="1">
    <location>
        <begin position="281"/>
        <end position="302"/>
    </location>
</feature>
<dbReference type="Pfam" id="PF21669">
    <property type="entry name" value="SHLD2_OB1"/>
    <property type="match status" value="1"/>
</dbReference>
<evidence type="ECO:0000259" key="2">
    <source>
        <dbReference type="Pfam" id="PF15793"/>
    </source>
</evidence>
<dbReference type="InterPro" id="IPR053944">
    <property type="entry name" value="SHLD2_OB2"/>
</dbReference>
<feature type="domain" description="Shieldin complex subunit 2 C-terminal" evidence="2">
    <location>
        <begin position="615"/>
        <end position="730"/>
    </location>
</feature>
<reference evidence="5" key="2">
    <citation type="submission" date="2025-08" db="UniProtKB">
        <authorList>
            <consortium name="Ensembl"/>
        </authorList>
    </citation>
    <scope>IDENTIFICATION</scope>
</reference>
<dbReference type="GO" id="GO:0005634">
    <property type="term" value="C:nucleus"/>
    <property type="evidence" value="ECO:0007669"/>
    <property type="project" value="TreeGrafter"/>
</dbReference>
<evidence type="ECO:0000313" key="6">
    <source>
        <dbReference type="Proteomes" id="UP000472271"/>
    </source>
</evidence>
<dbReference type="InterPro" id="IPR049507">
    <property type="entry name" value="SHLD2_OB1"/>
</dbReference>
<dbReference type="Ensembl" id="ENSSORT00005044984.1">
    <property type="protein sequence ID" value="ENSSORP00005043868.1"/>
    <property type="gene ID" value="ENSSORG00005020243.1"/>
</dbReference>
<dbReference type="PANTHER" id="PTHR14495">
    <property type="entry name" value="SHIELDIN COMPLEX SUBUNIT 2"/>
    <property type="match status" value="1"/>
</dbReference>
<organism evidence="5 6">
    <name type="scientific">Sphaeramia orbicularis</name>
    <name type="common">orbiculate cardinalfish</name>
    <dbReference type="NCBI Taxonomy" id="375764"/>
    <lineage>
        <taxon>Eukaryota</taxon>
        <taxon>Metazoa</taxon>
        <taxon>Chordata</taxon>
        <taxon>Craniata</taxon>
        <taxon>Vertebrata</taxon>
        <taxon>Euteleostomi</taxon>
        <taxon>Actinopterygii</taxon>
        <taxon>Neopterygii</taxon>
        <taxon>Teleostei</taxon>
        <taxon>Neoteleostei</taxon>
        <taxon>Acanthomorphata</taxon>
        <taxon>Gobiaria</taxon>
        <taxon>Kurtiformes</taxon>
        <taxon>Apogonoidei</taxon>
        <taxon>Apogonidae</taxon>
        <taxon>Apogoninae</taxon>
        <taxon>Sphaeramia</taxon>
    </lineage>
</organism>
<dbReference type="GO" id="GO:0010569">
    <property type="term" value="P:regulation of double-strand break repair via homologous recombination"/>
    <property type="evidence" value="ECO:0007669"/>
    <property type="project" value="TreeGrafter"/>
</dbReference>
<reference evidence="5" key="1">
    <citation type="submission" date="2019-06" db="EMBL/GenBank/DDBJ databases">
        <authorList>
            <consortium name="Wellcome Sanger Institute Data Sharing"/>
        </authorList>
    </citation>
    <scope>NUCLEOTIDE SEQUENCE [LARGE SCALE GENOMIC DNA]</scope>
</reference>
<reference evidence="5" key="3">
    <citation type="submission" date="2025-09" db="UniProtKB">
        <authorList>
            <consortium name="Ensembl"/>
        </authorList>
    </citation>
    <scope>IDENTIFICATION</scope>
</reference>
<feature type="region of interest" description="Disordered" evidence="1">
    <location>
        <begin position="52"/>
        <end position="108"/>
    </location>
</feature>
<dbReference type="GO" id="GO:0035861">
    <property type="term" value="C:site of double-strand break"/>
    <property type="evidence" value="ECO:0007669"/>
    <property type="project" value="TreeGrafter"/>
</dbReference>
<accession>A0A673BUL7</accession>
<dbReference type="Pfam" id="PF15793">
    <property type="entry name" value="SHLD2_C"/>
    <property type="match status" value="1"/>
</dbReference>
<dbReference type="FunCoup" id="A0A673BUL7">
    <property type="interactions" value="575"/>
</dbReference>
<feature type="domain" description="Shieldin complex subunit 2 first OB fold" evidence="3">
    <location>
        <begin position="307"/>
        <end position="440"/>
    </location>
</feature>
<dbReference type="InterPro" id="IPR031589">
    <property type="entry name" value="SHLD2_C"/>
</dbReference>
<dbReference type="PANTHER" id="PTHR14495:SF2">
    <property type="entry name" value="SHIELDIN COMPLEX SUBUNIT 2"/>
    <property type="match status" value="1"/>
</dbReference>
<keyword evidence="6" id="KW-1185">Reference proteome</keyword>
<feature type="domain" description="Shieldin complex subunit 2 second OB fold" evidence="4">
    <location>
        <begin position="472"/>
        <end position="557"/>
    </location>
</feature>
<feature type="compositionally biased region" description="Low complexity" evidence="1">
    <location>
        <begin position="202"/>
        <end position="223"/>
    </location>
</feature>
<evidence type="ECO:0000313" key="5">
    <source>
        <dbReference type="Ensembl" id="ENSSORP00005043868.1"/>
    </source>
</evidence>
<name>A0A673BUL7_9TELE</name>
<sequence length="785" mass="86629">MGDRSKIHVFLGAPPPPPSSSPDSVSEADIQGEDSLPTGWRRIELTWMDGRLQPAAEAERQVSDRHTNRTTVGLPGLDLHTNPHQKDLSSEADLTSEVSQRPAGSGCNFKNKTEESRCGTHRPVECHLSQNRESNSEMEDECSASIQEYLDSCFPAAQPNVEPPHVSSAVTPPVSVHTQYLTTWTLSQALILKGRRDVQSATSPQKTQQTHPQTPPSASSSTPELFSPATPSPVASAELFSQPWNTPRVEEGGIVLETTIGGGLLCSQETEQQETLTAKSPDCKRSRLSEESRTEAPVNKDRLTEPRRPTTLLVQCDKSGVRYSILVAVVHPCHLREVKVRSGPSAGTLVPLASIIVTDQSCIDMKVVFWRRAAFWALTVRPGDILLITGLQVHEDRWRGETVLQSTYCSKLLNLGQVTTSTSPAVYQQVNAHSLSSLCAFLRERRPLLVSLSRHPPQNVSRLAYTTLRSLRANTLVHALLRVTHTHISTAWHSQAESHHRSAAQLQAIVTVEQPGGQQGALLLWGAAVDWLPRLSANRATVWDFRVLLVREGLTSDLPELHSTPWSSVQPLDPADPRMQAFLLPRLTQRGNSSSLELDLETLLSQKYSGEVELRVQVNAFHFQDVLLSQNAPQPVLDSSTPLADILAALGADVSYTGCGRCAAELDTDANGIYSPCYPCLPHTSVRRYYRPGVLTVSGRNNSQVCVQVPPVQMQKILNAPPDKLHKAQVRLKTDDRVIKPERENERENSHKAKTRQSFLRYITLTFTGRHPVRTESAFGDSLKH</sequence>